<evidence type="ECO:0000256" key="11">
    <source>
        <dbReference type="ARBA" id="ARBA00022989"/>
    </source>
</evidence>
<keyword evidence="14" id="KW-0325">Glycoprotein</keyword>
<dbReference type="GO" id="GO:0016020">
    <property type="term" value="C:membrane"/>
    <property type="evidence" value="ECO:0007669"/>
    <property type="project" value="UniProtKB-SubCell"/>
</dbReference>
<evidence type="ECO:0000256" key="1">
    <source>
        <dbReference type="ARBA" id="ARBA00004167"/>
    </source>
</evidence>
<evidence type="ECO:0000256" key="9">
    <source>
        <dbReference type="ARBA" id="ARBA00022777"/>
    </source>
</evidence>
<evidence type="ECO:0000256" key="5">
    <source>
        <dbReference type="ARBA" id="ARBA00022692"/>
    </source>
</evidence>
<feature type="compositionally biased region" description="Low complexity" evidence="19">
    <location>
        <begin position="376"/>
        <end position="395"/>
    </location>
</feature>
<gene>
    <name evidence="21" type="ORF">POPTR_011G112000</name>
</gene>
<keyword evidence="16" id="KW-0460">Magnesium</keyword>
<dbReference type="Proteomes" id="UP000006729">
    <property type="component" value="Chromosome 11"/>
</dbReference>
<evidence type="ECO:0000256" key="3">
    <source>
        <dbReference type="ARBA" id="ARBA00022553"/>
    </source>
</evidence>
<keyword evidence="10 17" id="KW-0067">ATP-binding</keyword>
<evidence type="ECO:0000256" key="6">
    <source>
        <dbReference type="ARBA" id="ARBA00022729"/>
    </source>
</evidence>
<keyword evidence="22" id="KW-1185">Reference proteome</keyword>
<evidence type="ECO:0000256" key="13">
    <source>
        <dbReference type="ARBA" id="ARBA00023170"/>
    </source>
</evidence>
<feature type="binding site" evidence="16">
    <location>
        <position position="191"/>
    </location>
    <ligand>
        <name>Mg(2+)</name>
        <dbReference type="ChEBI" id="CHEBI:18420"/>
    </ligand>
</feature>
<comment type="similarity">
    <text evidence="18">Belongs to the protein kinase superfamily.</text>
</comment>
<dbReference type="AlphaFoldDB" id="A0A3N7FUW9"/>
<dbReference type="InterPro" id="IPR052059">
    <property type="entry name" value="CR_Ser/Thr_kinase"/>
</dbReference>
<dbReference type="PROSITE" id="PS50011">
    <property type="entry name" value="PROTEIN_KINASE_DOM"/>
    <property type="match status" value="1"/>
</dbReference>
<evidence type="ECO:0000256" key="4">
    <source>
        <dbReference type="ARBA" id="ARBA00022679"/>
    </source>
</evidence>
<dbReference type="PANTHER" id="PTHR47973">
    <property type="entry name" value="CYSTEINE-RICH RECEPTOR-LIKE PROTEIN KINASE 3"/>
    <property type="match status" value="1"/>
</dbReference>
<dbReference type="FunFam" id="3.30.200.20:FF:000225">
    <property type="entry name" value="cold-responsive protein kinase 1"/>
    <property type="match status" value="1"/>
</dbReference>
<evidence type="ECO:0000256" key="15">
    <source>
        <dbReference type="PIRSR" id="PIRSR000615-1"/>
    </source>
</evidence>
<dbReference type="Gene3D" id="1.10.510.10">
    <property type="entry name" value="Transferase(Phosphotransferase) domain 1"/>
    <property type="match status" value="1"/>
</dbReference>
<keyword evidence="5" id="KW-0812">Transmembrane</keyword>
<keyword evidence="2 18" id="KW-0723">Serine/threonine-protein kinase</keyword>
<dbReference type="SMART" id="SM00220">
    <property type="entry name" value="S_TKc"/>
    <property type="match status" value="1"/>
</dbReference>
<evidence type="ECO:0000256" key="2">
    <source>
        <dbReference type="ARBA" id="ARBA00022527"/>
    </source>
</evidence>
<evidence type="ECO:0000256" key="16">
    <source>
        <dbReference type="PIRSR" id="PIRSR000615-3"/>
    </source>
</evidence>
<evidence type="ECO:0000259" key="20">
    <source>
        <dbReference type="PROSITE" id="PS50011"/>
    </source>
</evidence>
<keyword evidence="7" id="KW-0677">Repeat</keyword>
<name>A0A3N7FUW9_POPTR</name>
<reference evidence="21 22" key="1">
    <citation type="journal article" date="2006" name="Science">
        <title>The genome of black cottonwood, Populus trichocarpa (Torr. &amp; Gray).</title>
        <authorList>
            <person name="Tuskan G.A."/>
            <person name="Difazio S."/>
            <person name="Jansson S."/>
            <person name="Bohlmann J."/>
            <person name="Grigoriev I."/>
            <person name="Hellsten U."/>
            <person name="Putnam N."/>
            <person name="Ralph S."/>
            <person name="Rombauts S."/>
            <person name="Salamov A."/>
            <person name="Schein J."/>
            <person name="Sterck L."/>
            <person name="Aerts A."/>
            <person name="Bhalerao R.R."/>
            <person name="Bhalerao R.P."/>
            <person name="Blaudez D."/>
            <person name="Boerjan W."/>
            <person name="Brun A."/>
            <person name="Brunner A."/>
            <person name="Busov V."/>
            <person name="Campbell M."/>
            <person name="Carlson J."/>
            <person name="Chalot M."/>
            <person name="Chapman J."/>
            <person name="Chen G.L."/>
            <person name="Cooper D."/>
            <person name="Coutinho P.M."/>
            <person name="Couturier J."/>
            <person name="Covert S."/>
            <person name="Cronk Q."/>
            <person name="Cunningham R."/>
            <person name="Davis J."/>
            <person name="Degroeve S."/>
            <person name="Dejardin A."/>
            <person name="Depamphilis C."/>
            <person name="Detter J."/>
            <person name="Dirks B."/>
            <person name="Dubchak I."/>
            <person name="Duplessis S."/>
            <person name="Ehlting J."/>
            <person name="Ellis B."/>
            <person name="Gendler K."/>
            <person name="Goodstein D."/>
            <person name="Gribskov M."/>
            <person name="Grimwood J."/>
            <person name="Groover A."/>
            <person name="Gunter L."/>
            <person name="Hamberger B."/>
            <person name="Heinze B."/>
            <person name="Helariutta Y."/>
            <person name="Henrissat B."/>
            <person name="Holligan D."/>
            <person name="Holt R."/>
            <person name="Huang W."/>
            <person name="Islam-Faridi N."/>
            <person name="Jones S."/>
            <person name="Jones-Rhoades M."/>
            <person name="Jorgensen R."/>
            <person name="Joshi C."/>
            <person name="Kangasjarvi J."/>
            <person name="Karlsson J."/>
            <person name="Kelleher C."/>
            <person name="Kirkpatrick R."/>
            <person name="Kirst M."/>
            <person name="Kohler A."/>
            <person name="Kalluri U."/>
            <person name="Larimer F."/>
            <person name="Leebens-Mack J."/>
            <person name="Leple J.C."/>
            <person name="Locascio P."/>
            <person name="Lou Y."/>
            <person name="Lucas S."/>
            <person name="Martin F."/>
            <person name="Montanini B."/>
            <person name="Napoli C."/>
            <person name="Nelson D.R."/>
            <person name="Nelson C."/>
            <person name="Nieminen K."/>
            <person name="Nilsson O."/>
            <person name="Pereda V."/>
            <person name="Peter G."/>
            <person name="Philippe R."/>
            <person name="Pilate G."/>
            <person name="Poliakov A."/>
            <person name="Razumovskaya J."/>
            <person name="Richardson P."/>
            <person name="Rinaldi C."/>
            <person name="Ritland K."/>
            <person name="Rouze P."/>
            <person name="Ryaboy D."/>
            <person name="Schmutz J."/>
            <person name="Schrader J."/>
            <person name="Segerman B."/>
            <person name="Shin H."/>
            <person name="Siddiqui A."/>
            <person name="Sterky F."/>
            <person name="Terry A."/>
            <person name="Tsai C.J."/>
            <person name="Uberbacher E."/>
            <person name="Unneberg P."/>
            <person name="Vahala J."/>
            <person name="Wall K."/>
            <person name="Wessler S."/>
            <person name="Yang G."/>
            <person name="Yin T."/>
            <person name="Douglas C."/>
            <person name="Marra M."/>
            <person name="Sandberg G."/>
            <person name="Van de Peer Y."/>
            <person name="Rokhsar D."/>
        </authorList>
    </citation>
    <scope>NUCLEOTIDE SEQUENCE [LARGE SCALE GENOMIC DNA]</scope>
    <source>
        <strain evidence="22">cv. Nisqually</strain>
    </source>
</reference>
<evidence type="ECO:0000256" key="18">
    <source>
        <dbReference type="RuleBase" id="RU000304"/>
    </source>
</evidence>
<dbReference type="PROSITE" id="PS00107">
    <property type="entry name" value="PROTEIN_KINASE_ATP"/>
    <property type="match status" value="1"/>
</dbReference>
<keyword evidence="11" id="KW-1133">Transmembrane helix</keyword>
<evidence type="ECO:0000256" key="7">
    <source>
        <dbReference type="ARBA" id="ARBA00022737"/>
    </source>
</evidence>
<dbReference type="SUPFAM" id="SSF56112">
    <property type="entry name" value="Protein kinase-like (PK-like)"/>
    <property type="match status" value="1"/>
</dbReference>
<feature type="active site" description="Proton acceptor" evidence="15">
    <location>
        <position position="173"/>
    </location>
</feature>
<dbReference type="InterPro" id="IPR000719">
    <property type="entry name" value="Prot_kinase_dom"/>
</dbReference>
<evidence type="ECO:0000256" key="12">
    <source>
        <dbReference type="ARBA" id="ARBA00023136"/>
    </source>
</evidence>
<evidence type="ECO:0000256" key="14">
    <source>
        <dbReference type="ARBA" id="ARBA00023180"/>
    </source>
</evidence>
<dbReference type="GO" id="GO:0005524">
    <property type="term" value="F:ATP binding"/>
    <property type="evidence" value="ECO:0007669"/>
    <property type="project" value="UniProtKB-UniRule"/>
</dbReference>
<keyword evidence="6" id="KW-0732">Signal</keyword>
<sequence length="409" mass="45476">MSCFSFFCKRKGVSRATQTTEVDDEVSWAQNTCSYTYRELRMATDNFNPANKVGEGGFGSVYKGMLKDGTMAAVKVLSAESRQGLKEFLTEIKVIADIEHNNLVKLYGYCAEGNHRILVYGYLKNNSLAQTLLGGGHSNIQFNWPTRRKICIGVARGLAFLHEEVQPHIVHRDIKASNVLLDDELEPKISDFGLAKLFPANLTHISTNVAGTAGYLAPEYAIRGQLTRKADIYSFGVLLLEIVCGRSNTNRRFPLEEQYLVERAAFALATLGFLSLVWDFYQNLELVNLVDTSLAGDYDVEEACNYLKIGLLCIQDVPKQRPSMSTVVMMLMGEIEVNDKISRPGLLSEFTSFKGDKMPKHEGGKDQNNKWEMKNSSSTSVKVENSSSSSGVDTSHATMTFSSIYDRGN</sequence>
<evidence type="ECO:0000313" key="22">
    <source>
        <dbReference type="Proteomes" id="UP000006729"/>
    </source>
</evidence>
<proteinExistence type="inferred from homology"/>
<protein>
    <recommendedName>
        <fullName evidence="20">Protein kinase domain-containing protein</fullName>
    </recommendedName>
</protein>
<dbReference type="GO" id="GO:0046872">
    <property type="term" value="F:metal ion binding"/>
    <property type="evidence" value="ECO:0007669"/>
    <property type="project" value="UniProtKB-KW"/>
</dbReference>
<keyword evidence="16" id="KW-0479">Metal-binding</keyword>
<comment type="subcellular location">
    <subcellularLocation>
        <location evidence="1">Membrane</location>
        <topology evidence="1">Single-pass membrane protein</topology>
    </subcellularLocation>
</comment>
<keyword evidence="3" id="KW-0597">Phosphoprotein</keyword>
<evidence type="ECO:0000256" key="10">
    <source>
        <dbReference type="ARBA" id="ARBA00022840"/>
    </source>
</evidence>
<dbReference type="GO" id="GO:0004674">
    <property type="term" value="F:protein serine/threonine kinase activity"/>
    <property type="evidence" value="ECO:0000318"/>
    <property type="project" value="GO_Central"/>
</dbReference>
<dbReference type="Gene3D" id="3.30.200.20">
    <property type="entry name" value="Phosphorylase Kinase, domain 1"/>
    <property type="match status" value="1"/>
</dbReference>
<dbReference type="FunFam" id="1.10.510.10:FF:000044">
    <property type="entry name" value="Putative LRR receptor-like serine/threonine-protein kinase"/>
    <property type="match status" value="1"/>
</dbReference>
<feature type="binding site" evidence="16">
    <location>
        <position position="178"/>
    </location>
    <ligand>
        <name>Mg(2+)</name>
        <dbReference type="ChEBI" id="CHEBI:18420"/>
    </ligand>
</feature>
<feature type="binding site" evidence="17">
    <location>
        <position position="75"/>
    </location>
    <ligand>
        <name>ATP</name>
        <dbReference type="ChEBI" id="CHEBI:30616"/>
    </ligand>
</feature>
<feature type="compositionally biased region" description="Basic and acidic residues" evidence="19">
    <location>
        <begin position="354"/>
        <end position="373"/>
    </location>
</feature>
<feature type="region of interest" description="Disordered" evidence="19">
    <location>
        <begin position="354"/>
        <end position="395"/>
    </location>
</feature>
<dbReference type="InterPro" id="IPR008271">
    <property type="entry name" value="Ser/Thr_kinase_AS"/>
</dbReference>
<dbReference type="Pfam" id="PF00069">
    <property type="entry name" value="Pkinase"/>
    <property type="match status" value="1"/>
</dbReference>
<feature type="domain" description="Protein kinase" evidence="20">
    <location>
        <begin position="47"/>
        <end position="332"/>
    </location>
</feature>
<dbReference type="InParanoid" id="A0A3N7FUW9"/>
<dbReference type="CDD" id="cd14066">
    <property type="entry name" value="STKc_IRAK"/>
    <property type="match status" value="1"/>
</dbReference>
<keyword evidence="12" id="KW-0472">Membrane</keyword>
<evidence type="ECO:0000256" key="17">
    <source>
        <dbReference type="PROSITE-ProRule" id="PRU10141"/>
    </source>
</evidence>
<dbReference type="InterPro" id="IPR017441">
    <property type="entry name" value="Protein_kinase_ATP_BS"/>
</dbReference>
<keyword evidence="8 17" id="KW-0547">Nucleotide-binding</keyword>
<evidence type="ECO:0000256" key="8">
    <source>
        <dbReference type="ARBA" id="ARBA00022741"/>
    </source>
</evidence>
<evidence type="ECO:0000313" key="21">
    <source>
        <dbReference type="EMBL" id="RQO97825.1"/>
    </source>
</evidence>
<evidence type="ECO:0000256" key="19">
    <source>
        <dbReference type="SAM" id="MobiDB-lite"/>
    </source>
</evidence>
<keyword evidence="9" id="KW-0418">Kinase</keyword>
<organism evidence="21 22">
    <name type="scientific">Populus trichocarpa</name>
    <name type="common">Western balsam poplar</name>
    <name type="synonym">Populus balsamifera subsp. trichocarpa</name>
    <dbReference type="NCBI Taxonomy" id="3694"/>
    <lineage>
        <taxon>Eukaryota</taxon>
        <taxon>Viridiplantae</taxon>
        <taxon>Streptophyta</taxon>
        <taxon>Embryophyta</taxon>
        <taxon>Tracheophyta</taxon>
        <taxon>Spermatophyta</taxon>
        <taxon>Magnoliopsida</taxon>
        <taxon>eudicotyledons</taxon>
        <taxon>Gunneridae</taxon>
        <taxon>Pentapetalae</taxon>
        <taxon>rosids</taxon>
        <taxon>fabids</taxon>
        <taxon>Malpighiales</taxon>
        <taxon>Salicaceae</taxon>
        <taxon>Saliceae</taxon>
        <taxon>Populus</taxon>
    </lineage>
</organism>
<keyword evidence="4" id="KW-0808">Transferase</keyword>
<dbReference type="EMBL" id="CM009300">
    <property type="protein sequence ID" value="RQO97825.1"/>
    <property type="molecule type" value="Genomic_DNA"/>
</dbReference>
<dbReference type="InterPro" id="IPR011009">
    <property type="entry name" value="Kinase-like_dom_sf"/>
</dbReference>
<keyword evidence="13" id="KW-0675">Receptor</keyword>
<dbReference type="PROSITE" id="PS00108">
    <property type="entry name" value="PROTEIN_KINASE_ST"/>
    <property type="match status" value="1"/>
</dbReference>
<accession>A0A3N7FUW9</accession>